<gene>
    <name evidence="1" type="ORF">KW502_04985</name>
</gene>
<dbReference type="InterPro" id="IPR014985">
    <property type="entry name" value="WbqC"/>
</dbReference>
<reference evidence="1 2" key="1">
    <citation type="submission" date="2021-07" db="EMBL/GenBank/DDBJ databases">
        <title>Mesonia aestuariivivens sp. nov., isolated from a tidal flat.</title>
        <authorList>
            <person name="Kim Y.-O."/>
            <person name="Yoon J.-H."/>
        </authorList>
    </citation>
    <scope>NUCLEOTIDE SEQUENCE [LARGE SCALE GENOMIC DNA]</scope>
    <source>
        <strain evidence="1 2">JHPTF-M18</strain>
    </source>
</reference>
<name>A0ABS6VZW9_9FLAO</name>
<dbReference type="EMBL" id="JAHWDF010000004">
    <property type="protein sequence ID" value="MBW2961148.1"/>
    <property type="molecule type" value="Genomic_DNA"/>
</dbReference>
<dbReference type="Pfam" id="PF08889">
    <property type="entry name" value="WbqC"/>
    <property type="match status" value="1"/>
</dbReference>
<dbReference type="RefSeq" id="WP_219039431.1">
    <property type="nucleotide sequence ID" value="NZ_JAHWDF010000004.1"/>
</dbReference>
<organism evidence="1 2">
    <name type="scientific">Mesonia aestuariivivens</name>
    <dbReference type="NCBI Taxonomy" id="2796128"/>
    <lineage>
        <taxon>Bacteria</taxon>
        <taxon>Pseudomonadati</taxon>
        <taxon>Bacteroidota</taxon>
        <taxon>Flavobacteriia</taxon>
        <taxon>Flavobacteriales</taxon>
        <taxon>Flavobacteriaceae</taxon>
        <taxon>Mesonia</taxon>
    </lineage>
</organism>
<evidence type="ECO:0000313" key="1">
    <source>
        <dbReference type="EMBL" id="MBW2961148.1"/>
    </source>
</evidence>
<protein>
    <submittedName>
        <fullName evidence="1">WbqC family protein</fullName>
    </submittedName>
</protein>
<keyword evidence="2" id="KW-1185">Reference proteome</keyword>
<dbReference type="Proteomes" id="UP000719267">
    <property type="component" value="Unassembled WGS sequence"/>
</dbReference>
<proteinExistence type="predicted"/>
<accession>A0ABS6VZW9</accession>
<sequence>MNSIVVHPAYFGSIFQFCHIIKADQLIFENEDNYQKQTYRNRQYIYGANGKLLLNIPIKHTRNKKGRQKYKEVKIEQEFNWQTIHWRSLEAAYRTSPFFEFYEDELIHLYEKKYKFLLDFNHDCYHTIADCLQLDIPVLTTEQYFEPKNEENWTDKRYLINAKAKYNFTLEKYTQVFEKKCGFISNLSILDLLFNEGPNTLNYLENQQLD</sequence>
<evidence type="ECO:0000313" key="2">
    <source>
        <dbReference type="Proteomes" id="UP000719267"/>
    </source>
</evidence>
<comment type="caution">
    <text evidence="1">The sequence shown here is derived from an EMBL/GenBank/DDBJ whole genome shotgun (WGS) entry which is preliminary data.</text>
</comment>